<evidence type="ECO:0000256" key="1">
    <source>
        <dbReference type="ARBA" id="ARBA00022527"/>
    </source>
</evidence>
<evidence type="ECO:0008006" key="9">
    <source>
        <dbReference type="Google" id="ProtNLM"/>
    </source>
</evidence>
<protein>
    <recommendedName>
        <fullName evidence="9">Apple domain-containing protein</fullName>
    </recommendedName>
</protein>
<gene>
    <name evidence="7" type="ORF">POTOM_006850</name>
</gene>
<dbReference type="AlphaFoldDB" id="A0A8X8DFF8"/>
<evidence type="ECO:0000313" key="7">
    <source>
        <dbReference type="EMBL" id="KAG6790687.1"/>
    </source>
</evidence>
<dbReference type="GO" id="GO:0005886">
    <property type="term" value="C:plasma membrane"/>
    <property type="evidence" value="ECO:0007669"/>
    <property type="project" value="TreeGrafter"/>
</dbReference>
<dbReference type="EMBL" id="JAAWWB010000002">
    <property type="protein sequence ID" value="KAG6790687.1"/>
    <property type="molecule type" value="Genomic_DNA"/>
</dbReference>
<accession>A0A8X8DFF8</accession>
<dbReference type="OrthoDB" id="4062651at2759"/>
<evidence type="ECO:0000256" key="2">
    <source>
        <dbReference type="ARBA" id="ARBA00022679"/>
    </source>
</evidence>
<dbReference type="PANTHER" id="PTHR27002:SF1063">
    <property type="entry name" value="RECEPTOR-LIKE SERINE_THREONINE-PROTEIN KINASE"/>
    <property type="match status" value="1"/>
</dbReference>
<dbReference type="GO" id="GO:0005524">
    <property type="term" value="F:ATP binding"/>
    <property type="evidence" value="ECO:0007669"/>
    <property type="project" value="UniProtKB-KW"/>
</dbReference>
<keyword evidence="5" id="KW-0067">ATP-binding</keyword>
<reference evidence="7" key="1">
    <citation type="journal article" date="2020" name="bioRxiv">
        <title>Hybrid origin of Populus tomentosa Carr. identified through genome sequencing and phylogenomic analysis.</title>
        <authorList>
            <person name="An X."/>
            <person name="Gao K."/>
            <person name="Chen Z."/>
            <person name="Li J."/>
            <person name="Yang X."/>
            <person name="Yang X."/>
            <person name="Zhou J."/>
            <person name="Guo T."/>
            <person name="Zhao T."/>
            <person name="Huang S."/>
            <person name="Miao D."/>
            <person name="Khan W.U."/>
            <person name="Rao P."/>
            <person name="Ye M."/>
            <person name="Lei B."/>
            <person name="Liao W."/>
            <person name="Wang J."/>
            <person name="Ji L."/>
            <person name="Li Y."/>
            <person name="Guo B."/>
            <person name="Mustafa N.S."/>
            <person name="Li S."/>
            <person name="Yun Q."/>
            <person name="Keller S.R."/>
            <person name="Mao J."/>
            <person name="Zhang R."/>
            <person name="Strauss S.H."/>
        </authorList>
    </citation>
    <scope>NUCLEOTIDE SEQUENCE</scope>
    <source>
        <strain evidence="7">GM15</strain>
        <tissue evidence="7">Leaf</tissue>
    </source>
</reference>
<keyword evidence="2" id="KW-0808">Transferase</keyword>
<dbReference type="Proteomes" id="UP000886885">
    <property type="component" value="Chromosome 1D"/>
</dbReference>
<keyword evidence="4" id="KW-0418">Kinase</keyword>
<dbReference type="GO" id="GO:0004674">
    <property type="term" value="F:protein serine/threonine kinase activity"/>
    <property type="evidence" value="ECO:0007669"/>
    <property type="project" value="UniProtKB-KW"/>
</dbReference>
<comment type="caution">
    <text evidence="7">The sequence shown here is derived from an EMBL/GenBank/DDBJ whole genome shotgun (WGS) entry which is preliminary data.</text>
</comment>
<keyword evidence="6" id="KW-0472">Membrane</keyword>
<evidence type="ECO:0000256" key="5">
    <source>
        <dbReference type="ARBA" id="ARBA00022840"/>
    </source>
</evidence>
<evidence type="ECO:0000313" key="8">
    <source>
        <dbReference type="Proteomes" id="UP000886885"/>
    </source>
</evidence>
<keyword evidence="8" id="KW-1185">Reference proteome</keyword>
<keyword evidence="6" id="KW-1133">Transmembrane helix</keyword>
<feature type="transmembrane region" description="Helical" evidence="6">
    <location>
        <begin position="169"/>
        <end position="191"/>
    </location>
</feature>
<keyword evidence="6" id="KW-0812">Transmembrane</keyword>
<proteinExistence type="predicted"/>
<name>A0A8X8DFF8_POPTO</name>
<keyword evidence="3" id="KW-0547">Nucleotide-binding</keyword>
<sequence>MHVKTDSSSTIPVSITLGFARIGSDEDNASYSGIRHSNGTRNPFWLANRDKPVADNSGEGPGCVRWNAGPACKRSNRDKYELLSGYFDYKFPITVDDNASLSISDCMDRCWKNCSCVGIDSRGENYAYYTGCILFHGSFTADPSGRSAGPYVIKKQTNPSGLDIKDRRWLWILAAVGTVLIMVLAGILMYLRRRRLREKFHNNTTNDIYELENDGNKDESRRELLDWKKRFEIIEEIAQGLLYHHKYSDRG</sequence>
<evidence type="ECO:0000256" key="6">
    <source>
        <dbReference type="SAM" id="Phobius"/>
    </source>
</evidence>
<dbReference type="PANTHER" id="PTHR27002">
    <property type="entry name" value="RECEPTOR-LIKE SERINE/THREONINE-PROTEIN KINASE SD1-8"/>
    <property type="match status" value="1"/>
</dbReference>
<evidence type="ECO:0000256" key="4">
    <source>
        <dbReference type="ARBA" id="ARBA00022777"/>
    </source>
</evidence>
<keyword evidence="1" id="KW-0723">Serine/threonine-protein kinase</keyword>
<evidence type="ECO:0000256" key="3">
    <source>
        <dbReference type="ARBA" id="ARBA00022741"/>
    </source>
</evidence>
<organism evidence="7 8">
    <name type="scientific">Populus tomentosa</name>
    <name type="common">Chinese white poplar</name>
    <dbReference type="NCBI Taxonomy" id="118781"/>
    <lineage>
        <taxon>Eukaryota</taxon>
        <taxon>Viridiplantae</taxon>
        <taxon>Streptophyta</taxon>
        <taxon>Embryophyta</taxon>
        <taxon>Tracheophyta</taxon>
        <taxon>Spermatophyta</taxon>
        <taxon>Magnoliopsida</taxon>
        <taxon>eudicotyledons</taxon>
        <taxon>Gunneridae</taxon>
        <taxon>Pentapetalae</taxon>
        <taxon>rosids</taxon>
        <taxon>fabids</taxon>
        <taxon>Malpighiales</taxon>
        <taxon>Salicaceae</taxon>
        <taxon>Saliceae</taxon>
        <taxon>Populus</taxon>
    </lineage>
</organism>